<accession>A0A1X9LIR2</accession>
<feature type="compositionally biased region" description="Basic and acidic residues" evidence="1">
    <location>
        <begin position="1"/>
        <end position="23"/>
    </location>
</feature>
<feature type="region of interest" description="Disordered" evidence="1">
    <location>
        <begin position="1"/>
        <end position="125"/>
    </location>
</feature>
<evidence type="ECO:0000313" key="3">
    <source>
        <dbReference type="Proteomes" id="UP000192775"/>
    </source>
</evidence>
<reference evidence="2 3" key="1">
    <citation type="submission" date="2017-04" db="EMBL/GenBank/DDBJ databases">
        <authorList>
            <person name="Afonso C.L."/>
            <person name="Miller P.J."/>
            <person name="Scott M.A."/>
            <person name="Spackman E."/>
            <person name="Goraichik I."/>
            <person name="Dimitrov K.M."/>
            <person name="Suarez D.L."/>
            <person name="Swayne D.E."/>
        </authorList>
    </citation>
    <scope>NUCLEOTIDE SEQUENCE [LARGE SCALE GENOMIC DNA]</scope>
    <source>
        <strain evidence="3">XA(T)</strain>
    </source>
</reference>
<name>A0A1X9LIR2_9MICO</name>
<dbReference type="KEGG" id="cphy:B5808_07610"/>
<dbReference type="EMBL" id="CP020715">
    <property type="protein sequence ID" value="ARJ05085.1"/>
    <property type="molecule type" value="Genomic_DNA"/>
</dbReference>
<dbReference type="AlphaFoldDB" id="A0A1X9LIR2"/>
<sequence length="125" mass="13524">MHHLDRGELDGELSRPLRVEHGHALAARGSTSGDRESRMVEPRVRRIGLHDGRAAQGDVAYEPRPQEGPGDGRRREEEDVLPRTHGERAVRGGGEESGAQDRGGEHASSEADRAASHPADGRSVD</sequence>
<dbReference type="Proteomes" id="UP000192775">
    <property type="component" value="Chromosome"/>
</dbReference>
<gene>
    <name evidence="2" type="ORF">B5808_07610</name>
</gene>
<proteinExistence type="predicted"/>
<feature type="compositionally biased region" description="Basic and acidic residues" evidence="1">
    <location>
        <begin position="102"/>
        <end position="125"/>
    </location>
</feature>
<feature type="compositionally biased region" description="Basic and acidic residues" evidence="1">
    <location>
        <begin position="33"/>
        <end position="53"/>
    </location>
</feature>
<protein>
    <submittedName>
        <fullName evidence="2">Uncharacterized protein</fullName>
    </submittedName>
</protein>
<feature type="compositionally biased region" description="Basic and acidic residues" evidence="1">
    <location>
        <begin position="70"/>
        <end position="94"/>
    </location>
</feature>
<organism evidence="2 3">
    <name type="scientific">Cnuibacter physcomitrellae</name>
    <dbReference type="NCBI Taxonomy" id="1619308"/>
    <lineage>
        <taxon>Bacteria</taxon>
        <taxon>Bacillati</taxon>
        <taxon>Actinomycetota</taxon>
        <taxon>Actinomycetes</taxon>
        <taxon>Micrococcales</taxon>
        <taxon>Microbacteriaceae</taxon>
        <taxon>Cnuibacter</taxon>
    </lineage>
</organism>
<evidence type="ECO:0000313" key="2">
    <source>
        <dbReference type="EMBL" id="ARJ05085.1"/>
    </source>
</evidence>
<evidence type="ECO:0000256" key="1">
    <source>
        <dbReference type="SAM" id="MobiDB-lite"/>
    </source>
</evidence>
<keyword evidence="3" id="KW-1185">Reference proteome</keyword>
<dbReference type="STRING" id="1619308.B5808_07610"/>